<dbReference type="InterPro" id="IPR042266">
    <property type="entry name" value="PPPDE_sf"/>
</dbReference>
<accession>A0A8T2T410</accession>
<dbReference type="SMART" id="SM01179">
    <property type="entry name" value="DUF862"/>
    <property type="match status" value="1"/>
</dbReference>
<comment type="caution">
    <text evidence="5">The sequence shown here is derived from an EMBL/GenBank/DDBJ whole genome shotgun (WGS) entry which is preliminary data.</text>
</comment>
<comment type="similarity">
    <text evidence="1">Belongs to the DeSI family.</text>
</comment>
<dbReference type="GO" id="GO:0006508">
    <property type="term" value="P:proteolysis"/>
    <property type="evidence" value="ECO:0007669"/>
    <property type="project" value="UniProtKB-KW"/>
</dbReference>
<evidence type="ECO:0000313" key="5">
    <source>
        <dbReference type="EMBL" id="KAH7405235.1"/>
    </source>
</evidence>
<evidence type="ECO:0000256" key="2">
    <source>
        <dbReference type="ARBA" id="ARBA00022670"/>
    </source>
</evidence>
<dbReference type="OrthoDB" id="412286at2759"/>
<keyword evidence="3" id="KW-0378">Hydrolase</keyword>
<dbReference type="PROSITE" id="PS51858">
    <property type="entry name" value="PPPDE"/>
    <property type="match status" value="1"/>
</dbReference>
<dbReference type="Gene3D" id="3.90.1720.30">
    <property type="entry name" value="PPPDE domains"/>
    <property type="match status" value="1"/>
</dbReference>
<gene>
    <name evidence="5" type="ORF">KP509_15G062000</name>
</gene>
<dbReference type="GO" id="GO:0016579">
    <property type="term" value="P:protein deubiquitination"/>
    <property type="evidence" value="ECO:0007669"/>
    <property type="project" value="TreeGrafter"/>
</dbReference>
<reference evidence="5" key="1">
    <citation type="submission" date="2021-08" db="EMBL/GenBank/DDBJ databases">
        <title>WGS assembly of Ceratopteris richardii.</title>
        <authorList>
            <person name="Marchant D.B."/>
            <person name="Chen G."/>
            <person name="Jenkins J."/>
            <person name="Shu S."/>
            <person name="Leebens-Mack J."/>
            <person name="Grimwood J."/>
            <person name="Schmutz J."/>
            <person name="Soltis P."/>
            <person name="Soltis D."/>
            <person name="Chen Z.-H."/>
        </authorList>
    </citation>
    <scope>NUCLEOTIDE SEQUENCE</scope>
    <source>
        <strain evidence="5">Whitten #5841</strain>
        <tissue evidence="5">Leaf</tissue>
    </source>
</reference>
<dbReference type="InterPro" id="IPR008580">
    <property type="entry name" value="PPPDE_dom"/>
</dbReference>
<keyword evidence="6" id="KW-1185">Reference proteome</keyword>
<dbReference type="AlphaFoldDB" id="A0A8T2T410"/>
<protein>
    <recommendedName>
        <fullName evidence="4">PPPDE domain-containing protein</fullName>
    </recommendedName>
</protein>
<dbReference type="EMBL" id="CM035420">
    <property type="protein sequence ID" value="KAH7405235.1"/>
    <property type="molecule type" value="Genomic_DNA"/>
</dbReference>
<dbReference type="PANTHER" id="PTHR12378:SF80">
    <property type="entry name" value="IP06716P-RELATED"/>
    <property type="match status" value="1"/>
</dbReference>
<dbReference type="GO" id="GO:0101005">
    <property type="term" value="F:deubiquitinase activity"/>
    <property type="evidence" value="ECO:0007669"/>
    <property type="project" value="TreeGrafter"/>
</dbReference>
<dbReference type="PANTHER" id="PTHR12378">
    <property type="entry name" value="DESUMOYLATING ISOPEPTIDASE"/>
    <property type="match status" value="1"/>
</dbReference>
<dbReference type="Pfam" id="PF05903">
    <property type="entry name" value="Peptidase_C97"/>
    <property type="match status" value="1"/>
</dbReference>
<dbReference type="Proteomes" id="UP000825935">
    <property type="component" value="Chromosome 15"/>
</dbReference>
<keyword evidence="2" id="KW-0645">Protease</keyword>
<sequence length="236" mass="27121">MSLFMCLNIHCMRTWIYVGIFTMEEKHIPGEVLKLNIYDLTHMNGYMYWFGLGVYHSAIEAYGMEYAFGAHDYPTTGVFEVEPRQCPGFKFRKSLSLGTIWMGPETFREFVEDIANEYSGDSYHLLFKNCNHFCDDVCMRLTGSHLPSWINRLARLGALCRCFIPDVLQPEGLKAHESEISDSDNGRVGDFTFCFQSETSAVIASQRNPMAYQKLDSICYESKLLQELLVIQEVYG</sequence>
<name>A0A8T2T410_CERRI</name>
<evidence type="ECO:0000256" key="3">
    <source>
        <dbReference type="ARBA" id="ARBA00022801"/>
    </source>
</evidence>
<evidence type="ECO:0000313" key="6">
    <source>
        <dbReference type="Proteomes" id="UP000825935"/>
    </source>
</evidence>
<feature type="domain" description="PPPDE" evidence="4">
    <location>
        <begin position="31"/>
        <end position="168"/>
    </location>
</feature>
<evidence type="ECO:0000259" key="4">
    <source>
        <dbReference type="PROSITE" id="PS51858"/>
    </source>
</evidence>
<evidence type="ECO:0000256" key="1">
    <source>
        <dbReference type="ARBA" id="ARBA00008140"/>
    </source>
</evidence>
<proteinExistence type="inferred from homology"/>
<organism evidence="5 6">
    <name type="scientific">Ceratopteris richardii</name>
    <name type="common">Triangle waterfern</name>
    <dbReference type="NCBI Taxonomy" id="49495"/>
    <lineage>
        <taxon>Eukaryota</taxon>
        <taxon>Viridiplantae</taxon>
        <taxon>Streptophyta</taxon>
        <taxon>Embryophyta</taxon>
        <taxon>Tracheophyta</taxon>
        <taxon>Polypodiopsida</taxon>
        <taxon>Polypodiidae</taxon>
        <taxon>Polypodiales</taxon>
        <taxon>Pteridineae</taxon>
        <taxon>Pteridaceae</taxon>
        <taxon>Parkerioideae</taxon>
        <taxon>Ceratopteris</taxon>
    </lineage>
</organism>